<gene>
    <name evidence="4" type="ORF">URODEC1_LOCUS113531</name>
</gene>
<evidence type="ECO:0000259" key="2">
    <source>
        <dbReference type="Pfam" id="PF12253"/>
    </source>
</evidence>
<accession>A0ABC9G9P8</accession>
<evidence type="ECO:0000256" key="1">
    <source>
        <dbReference type="SAM" id="MobiDB-lite"/>
    </source>
</evidence>
<organism evidence="4 5">
    <name type="scientific">Urochloa decumbens</name>
    <dbReference type="NCBI Taxonomy" id="240449"/>
    <lineage>
        <taxon>Eukaryota</taxon>
        <taxon>Viridiplantae</taxon>
        <taxon>Streptophyta</taxon>
        <taxon>Embryophyta</taxon>
        <taxon>Tracheophyta</taxon>
        <taxon>Spermatophyta</taxon>
        <taxon>Magnoliopsida</taxon>
        <taxon>Liliopsida</taxon>
        <taxon>Poales</taxon>
        <taxon>Poaceae</taxon>
        <taxon>PACMAD clade</taxon>
        <taxon>Panicoideae</taxon>
        <taxon>Panicodae</taxon>
        <taxon>Paniceae</taxon>
        <taxon>Melinidinae</taxon>
        <taxon>Urochloa</taxon>
    </lineage>
</organism>
<reference evidence="5" key="1">
    <citation type="submission" date="2024-06" db="EMBL/GenBank/DDBJ databases">
        <authorList>
            <person name="Ryan C."/>
        </authorList>
    </citation>
    <scope>NUCLEOTIDE SEQUENCE [LARGE SCALE GENOMIC DNA]</scope>
</reference>
<evidence type="ECO:0000313" key="5">
    <source>
        <dbReference type="Proteomes" id="UP001497457"/>
    </source>
</evidence>
<keyword evidence="5" id="KW-1185">Reference proteome</keyword>
<evidence type="ECO:0000259" key="3">
    <source>
        <dbReference type="Pfam" id="PF21796"/>
    </source>
</evidence>
<feature type="region of interest" description="Disordered" evidence="1">
    <location>
        <begin position="288"/>
        <end position="329"/>
    </location>
</feature>
<feature type="region of interest" description="Disordered" evidence="1">
    <location>
        <begin position="27"/>
        <end position="46"/>
    </location>
</feature>
<sequence length="831" mass="94279">MDDDEAKESGSDCASGTARAMCLDASCENESTQPAKKQKKRKRASSGLDIVDKESASAEFQQEIDALYVYYKEVSGYQLNPEELTCLTGDSNIACLLEESSLSCAKLTDTIYKRMKLQDGVTESSVRNSVLNIGRRSSYGICATDVDELEDESDSCLWCWETQDLALLPSHLHSSLSIRRRARKLIHERILALSGKLAAKDAPNTHSNQNSRSVNAMEAPNLDEICSFVEKSKQETDADITKMHSKTKGRELQATRKAVKEQKMMARQIENEQEKKIFDRELKHIKEKSEKEAKRVERENKRLKKHQEEAERAKKRKEKEEAELKRQASTKKQANFMECLFIRKPNNKMESPSSHHLEKTICSKSSGIIDEALPSAATSAMDCTLSEANHLRVEKFWGEHVSRWRKLCQYNRLHHWGVRRCPKVQLFPELKLQKSSASAPCDNMSTPTKEQSSQESTGSLDIRKLLDELKRPADEKNIHSRTAQNSISSPVFLVKKLLQFDRSFRPAYYGTWRKKSSTVCARQPFKKDPELNYDVESDEEWEEEDSGERLSDFEDDDMTMNERDSEIDVEEETENSFVVPNGYLSEDEGVQYEPVSVKFDESCSMLSNLGVTDEQKFLHTATEDALMIDRPLVISNLDHRKLDMLKAKGITAEKLCLQALCMKKYPSSPIIDVPTVVTKTMEDQEFCQSNKKSPRTPVPSKSISDTDMPEFAKLVTSFSHGMGKLVDILHERFPCVSKLQLKNKVREIAEYTHNRWQVKKDILDKYSICHSPDKVGSPKCAVPHFSQHCLSRDEPGKITDESSPCSTLKSKASRQQIGDQGSSGSTPHPDP</sequence>
<dbReference type="EMBL" id="OZ075118">
    <property type="protein sequence ID" value="CAL5089786.1"/>
    <property type="molecule type" value="Genomic_DNA"/>
</dbReference>
<dbReference type="Pfam" id="PF21796">
    <property type="entry name" value="Cac1_C"/>
    <property type="match status" value="1"/>
</dbReference>
<evidence type="ECO:0000313" key="4">
    <source>
        <dbReference type="EMBL" id="CAL5089786.1"/>
    </source>
</evidence>
<feature type="domain" description="Chromatin assembly factor 1 subunit Cac1-like C-terminal" evidence="3">
    <location>
        <begin position="708"/>
        <end position="758"/>
    </location>
</feature>
<dbReference type="Proteomes" id="UP001497457">
    <property type="component" value="Chromosome 8b"/>
</dbReference>
<feature type="region of interest" description="Disordered" evidence="1">
    <location>
        <begin position="792"/>
        <end position="831"/>
    </location>
</feature>
<dbReference type="PANTHER" id="PTHR15272:SF7">
    <property type="entry name" value="OS07G0273301 PROTEIN"/>
    <property type="match status" value="1"/>
</dbReference>
<dbReference type="InterPro" id="IPR048800">
    <property type="entry name" value="Cac1-like_C"/>
</dbReference>
<feature type="region of interest" description="Disordered" evidence="1">
    <location>
        <begin position="437"/>
        <end position="458"/>
    </location>
</feature>
<proteinExistence type="predicted"/>
<dbReference type="InterPro" id="IPR022043">
    <property type="entry name" value="CAF1A_DD"/>
</dbReference>
<dbReference type="PANTHER" id="PTHR15272">
    <property type="entry name" value="CHROMATIN ASSEMBLY FACTOR 1 SUBUNIT A CAF-1 SUBUNIT A"/>
    <property type="match status" value="1"/>
</dbReference>
<feature type="compositionally biased region" description="Basic and acidic residues" evidence="1">
    <location>
        <begin position="288"/>
        <end position="326"/>
    </location>
</feature>
<feature type="compositionally biased region" description="Polar residues" evidence="1">
    <location>
        <begin position="801"/>
        <end position="831"/>
    </location>
</feature>
<feature type="compositionally biased region" description="Acidic residues" evidence="1">
    <location>
        <begin position="534"/>
        <end position="546"/>
    </location>
</feature>
<feature type="domain" description="Chromatin assembly factor 1 subunit A dimerization" evidence="2">
    <location>
        <begin position="496"/>
        <end position="564"/>
    </location>
</feature>
<protein>
    <submittedName>
        <fullName evidence="4">Uncharacterized protein</fullName>
    </submittedName>
</protein>
<dbReference type="Pfam" id="PF12253">
    <property type="entry name" value="CAF1A_dimeriz"/>
    <property type="match status" value="1"/>
</dbReference>
<name>A0ABC9G9P8_9POAL</name>
<dbReference type="AlphaFoldDB" id="A0ABC9G9P8"/>
<reference evidence="4 5" key="2">
    <citation type="submission" date="2024-10" db="EMBL/GenBank/DDBJ databases">
        <authorList>
            <person name="Ryan C."/>
        </authorList>
    </citation>
    <scope>NUCLEOTIDE SEQUENCE [LARGE SCALE GENOMIC DNA]</scope>
</reference>
<feature type="region of interest" description="Disordered" evidence="1">
    <location>
        <begin position="534"/>
        <end position="554"/>
    </location>
</feature>